<reference evidence="2 3" key="1">
    <citation type="submission" date="2019-01" db="EMBL/GenBank/DDBJ databases">
        <title>Sequencing of cultivated peanut Arachis hypogaea provides insights into genome evolution and oil improvement.</title>
        <authorList>
            <person name="Chen X."/>
        </authorList>
    </citation>
    <scope>NUCLEOTIDE SEQUENCE [LARGE SCALE GENOMIC DNA]</scope>
    <source>
        <strain evidence="3">cv. Fuhuasheng</strain>
        <tissue evidence="2">Leaves</tissue>
    </source>
</reference>
<gene>
    <name evidence="2" type="ORF">Ahy_B01g052685</name>
</gene>
<dbReference type="EMBL" id="SDMP01000011">
    <property type="protein sequence ID" value="RYR28542.1"/>
    <property type="molecule type" value="Genomic_DNA"/>
</dbReference>
<evidence type="ECO:0000313" key="2">
    <source>
        <dbReference type="EMBL" id="RYR28542.1"/>
    </source>
</evidence>
<dbReference type="AlphaFoldDB" id="A0A445AQ20"/>
<evidence type="ECO:0000256" key="1">
    <source>
        <dbReference type="SAM" id="MobiDB-lite"/>
    </source>
</evidence>
<comment type="caution">
    <text evidence="2">The sequence shown here is derived from an EMBL/GenBank/DDBJ whole genome shotgun (WGS) entry which is preliminary data.</text>
</comment>
<protein>
    <submittedName>
        <fullName evidence="2">Uncharacterized protein</fullName>
    </submittedName>
</protein>
<evidence type="ECO:0000313" key="3">
    <source>
        <dbReference type="Proteomes" id="UP000289738"/>
    </source>
</evidence>
<keyword evidence="3" id="KW-1185">Reference proteome</keyword>
<sequence length="113" mass="12988">MSLVPREEDWMVEEREGCPNEEQPSRRSFSEAVKGGKKPVAIEENESSESSDESDDEEGEGLQPEIRVEKVNVNEAAMKSLRMPWWKTLIVKLMGRRISLPVLTRRLEAMWGK</sequence>
<feature type="compositionally biased region" description="Basic and acidic residues" evidence="1">
    <location>
        <begin position="1"/>
        <end position="29"/>
    </location>
</feature>
<name>A0A445AQ20_ARAHY</name>
<feature type="region of interest" description="Disordered" evidence="1">
    <location>
        <begin position="1"/>
        <end position="67"/>
    </location>
</feature>
<feature type="compositionally biased region" description="Acidic residues" evidence="1">
    <location>
        <begin position="43"/>
        <end position="60"/>
    </location>
</feature>
<dbReference type="Proteomes" id="UP000289738">
    <property type="component" value="Chromosome B01"/>
</dbReference>
<organism evidence="2 3">
    <name type="scientific">Arachis hypogaea</name>
    <name type="common">Peanut</name>
    <dbReference type="NCBI Taxonomy" id="3818"/>
    <lineage>
        <taxon>Eukaryota</taxon>
        <taxon>Viridiplantae</taxon>
        <taxon>Streptophyta</taxon>
        <taxon>Embryophyta</taxon>
        <taxon>Tracheophyta</taxon>
        <taxon>Spermatophyta</taxon>
        <taxon>Magnoliopsida</taxon>
        <taxon>eudicotyledons</taxon>
        <taxon>Gunneridae</taxon>
        <taxon>Pentapetalae</taxon>
        <taxon>rosids</taxon>
        <taxon>fabids</taxon>
        <taxon>Fabales</taxon>
        <taxon>Fabaceae</taxon>
        <taxon>Papilionoideae</taxon>
        <taxon>50 kb inversion clade</taxon>
        <taxon>dalbergioids sensu lato</taxon>
        <taxon>Dalbergieae</taxon>
        <taxon>Pterocarpus clade</taxon>
        <taxon>Arachis</taxon>
    </lineage>
</organism>
<proteinExistence type="predicted"/>
<accession>A0A445AQ20</accession>